<feature type="region of interest" description="Disordered" evidence="5">
    <location>
        <begin position="176"/>
        <end position="239"/>
    </location>
</feature>
<keyword evidence="3 6" id="KW-1133">Transmembrane helix</keyword>
<keyword evidence="9" id="KW-1185">Reference proteome</keyword>
<evidence type="ECO:0000313" key="8">
    <source>
        <dbReference type="EMBL" id="KAK3308860.1"/>
    </source>
</evidence>
<evidence type="ECO:0000256" key="3">
    <source>
        <dbReference type="ARBA" id="ARBA00022989"/>
    </source>
</evidence>
<feature type="compositionally biased region" description="Low complexity" evidence="5">
    <location>
        <begin position="349"/>
        <end position="367"/>
    </location>
</feature>
<accession>A0AAJ0GZY5</accession>
<evidence type="ECO:0000313" key="9">
    <source>
        <dbReference type="Proteomes" id="UP001273166"/>
    </source>
</evidence>
<evidence type="ECO:0000256" key="1">
    <source>
        <dbReference type="ARBA" id="ARBA00004167"/>
    </source>
</evidence>
<feature type="compositionally biased region" description="Low complexity" evidence="5">
    <location>
        <begin position="177"/>
        <end position="216"/>
    </location>
</feature>
<feature type="chain" id="PRO_5042579464" evidence="7">
    <location>
        <begin position="20"/>
        <end position="442"/>
    </location>
</feature>
<feature type="region of interest" description="Disordered" evidence="5">
    <location>
        <begin position="334"/>
        <end position="442"/>
    </location>
</feature>
<evidence type="ECO:0000256" key="4">
    <source>
        <dbReference type="ARBA" id="ARBA00023136"/>
    </source>
</evidence>
<dbReference type="AlphaFoldDB" id="A0AAJ0GZY5"/>
<dbReference type="GO" id="GO:0016020">
    <property type="term" value="C:membrane"/>
    <property type="evidence" value="ECO:0007669"/>
    <property type="project" value="UniProtKB-SubCell"/>
</dbReference>
<feature type="compositionally biased region" description="Low complexity" evidence="5">
    <location>
        <begin position="223"/>
        <end position="239"/>
    </location>
</feature>
<keyword evidence="7" id="KW-0732">Signal</keyword>
<dbReference type="EMBL" id="JAUDZG010000002">
    <property type="protein sequence ID" value="KAK3308860.1"/>
    <property type="molecule type" value="Genomic_DNA"/>
</dbReference>
<evidence type="ECO:0000256" key="2">
    <source>
        <dbReference type="ARBA" id="ARBA00022692"/>
    </source>
</evidence>
<evidence type="ECO:0000256" key="6">
    <source>
        <dbReference type="SAM" id="Phobius"/>
    </source>
</evidence>
<dbReference type="GO" id="GO:0071944">
    <property type="term" value="C:cell periphery"/>
    <property type="evidence" value="ECO:0007669"/>
    <property type="project" value="UniProtKB-ARBA"/>
</dbReference>
<organism evidence="8 9">
    <name type="scientific">Chaetomium strumarium</name>
    <dbReference type="NCBI Taxonomy" id="1170767"/>
    <lineage>
        <taxon>Eukaryota</taxon>
        <taxon>Fungi</taxon>
        <taxon>Dikarya</taxon>
        <taxon>Ascomycota</taxon>
        <taxon>Pezizomycotina</taxon>
        <taxon>Sordariomycetes</taxon>
        <taxon>Sordariomycetidae</taxon>
        <taxon>Sordariales</taxon>
        <taxon>Chaetomiaceae</taxon>
        <taxon>Chaetomium</taxon>
    </lineage>
</organism>
<evidence type="ECO:0000256" key="7">
    <source>
        <dbReference type="SAM" id="SignalP"/>
    </source>
</evidence>
<dbReference type="RefSeq" id="XP_062724640.1">
    <property type="nucleotide sequence ID" value="XM_062861625.1"/>
</dbReference>
<feature type="compositionally biased region" description="Low complexity" evidence="5">
    <location>
        <begin position="377"/>
        <end position="391"/>
    </location>
</feature>
<keyword evidence="2 6" id="KW-0812">Transmembrane</keyword>
<feature type="transmembrane region" description="Helical" evidence="6">
    <location>
        <begin position="244"/>
        <end position="265"/>
    </location>
</feature>
<comment type="subcellular location">
    <subcellularLocation>
        <location evidence="1">Membrane</location>
        <topology evidence="1">Single-pass membrane protein</topology>
    </subcellularLocation>
</comment>
<feature type="signal peptide" evidence="7">
    <location>
        <begin position="1"/>
        <end position="19"/>
    </location>
</feature>
<feature type="compositionally biased region" description="Low complexity" evidence="5">
    <location>
        <begin position="398"/>
        <end position="407"/>
    </location>
</feature>
<feature type="region of interest" description="Disordered" evidence="5">
    <location>
        <begin position="277"/>
        <end position="304"/>
    </location>
</feature>
<evidence type="ECO:0000256" key="5">
    <source>
        <dbReference type="SAM" id="MobiDB-lite"/>
    </source>
</evidence>
<sequence>MSRALRCAALSCALGLAEAKALKWGADAATWVPARETVTFGVMSRLGMIEPTPTPAPYPQGEPRKVEARGTTDNTCGYMSGILTSSLYCDPTASCVYNESNMHIGCCDDGETRCPIWTTCYDSTDSAKYTTRNGLTLWCGQSEYPHCFTHTYEDQALKGYTVLGCAVAGGTGKVWYSPTSRPSSSDSSSTSSTSSISDPTSTSSSPTTRAAAATDGPNGGSNGDSNSDGDSNGSSSSSTPVGPIVGGVVGGLGAVALIILGIWMLMRQRKKGSQAAAAAAATQQYQSHAPPPPGPGHQDPHMSQYYGAAAGAGFSPMDPRASIAKPPAYAGAMPHSPYGSPGPDQAAVSSMTSSPPHSPSPAYHPHGTPSPPPPQQQPGQFGQPQPQPQQQAYGNVSPGAAYPQQGQPGYGAGGNGYPQQQQQYTAELPATRGDGELRELQG</sequence>
<feature type="compositionally biased region" description="Basic and acidic residues" evidence="5">
    <location>
        <begin position="433"/>
        <end position="442"/>
    </location>
</feature>
<keyword evidence="4 6" id="KW-0472">Membrane</keyword>
<dbReference type="PANTHER" id="PTHR15549">
    <property type="entry name" value="PAIRED IMMUNOGLOBULIN-LIKE TYPE 2 RECEPTOR"/>
    <property type="match status" value="1"/>
</dbReference>
<comment type="caution">
    <text evidence="8">The sequence shown here is derived from an EMBL/GenBank/DDBJ whole genome shotgun (WGS) entry which is preliminary data.</text>
</comment>
<dbReference type="InterPro" id="IPR051694">
    <property type="entry name" value="Immunoregulatory_rcpt-like"/>
</dbReference>
<reference evidence="8" key="1">
    <citation type="journal article" date="2023" name="Mol. Phylogenet. Evol.">
        <title>Genome-scale phylogeny and comparative genomics of the fungal order Sordariales.</title>
        <authorList>
            <person name="Hensen N."/>
            <person name="Bonometti L."/>
            <person name="Westerberg I."/>
            <person name="Brannstrom I.O."/>
            <person name="Guillou S."/>
            <person name="Cros-Aarteil S."/>
            <person name="Calhoun S."/>
            <person name="Haridas S."/>
            <person name="Kuo A."/>
            <person name="Mondo S."/>
            <person name="Pangilinan J."/>
            <person name="Riley R."/>
            <person name="LaButti K."/>
            <person name="Andreopoulos B."/>
            <person name="Lipzen A."/>
            <person name="Chen C."/>
            <person name="Yan M."/>
            <person name="Daum C."/>
            <person name="Ng V."/>
            <person name="Clum A."/>
            <person name="Steindorff A."/>
            <person name="Ohm R.A."/>
            <person name="Martin F."/>
            <person name="Silar P."/>
            <person name="Natvig D.O."/>
            <person name="Lalanne C."/>
            <person name="Gautier V."/>
            <person name="Ament-Velasquez S.L."/>
            <person name="Kruys A."/>
            <person name="Hutchinson M.I."/>
            <person name="Powell A.J."/>
            <person name="Barry K."/>
            <person name="Miller A.N."/>
            <person name="Grigoriev I.V."/>
            <person name="Debuchy R."/>
            <person name="Gladieux P."/>
            <person name="Hiltunen Thoren M."/>
            <person name="Johannesson H."/>
        </authorList>
    </citation>
    <scope>NUCLEOTIDE SEQUENCE</scope>
    <source>
        <strain evidence="8">CBS 333.67</strain>
    </source>
</reference>
<protein>
    <submittedName>
        <fullName evidence="8">Uncharacterized protein</fullName>
    </submittedName>
</protein>
<proteinExistence type="predicted"/>
<dbReference type="Proteomes" id="UP001273166">
    <property type="component" value="Unassembled WGS sequence"/>
</dbReference>
<name>A0AAJ0GZY5_9PEZI</name>
<dbReference type="GeneID" id="87880454"/>
<reference evidence="8" key="2">
    <citation type="submission" date="2023-06" db="EMBL/GenBank/DDBJ databases">
        <authorList>
            <consortium name="Lawrence Berkeley National Laboratory"/>
            <person name="Mondo S.J."/>
            <person name="Hensen N."/>
            <person name="Bonometti L."/>
            <person name="Westerberg I."/>
            <person name="Brannstrom I.O."/>
            <person name="Guillou S."/>
            <person name="Cros-Aarteil S."/>
            <person name="Calhoun S."/>
            <person name="Haridas S."/>
            <person name="Kuo A."/>
            <person name="Pangilinan J."/>
            <person name="Riley R."/>
            <person name="Labutti K."/>
            <person name="Andreopoulos B."/>
            <person name="Lipzen A."/>
            <person name="Chen C."/>
            <person name="Yanf M."/>
            <person name="Daum C."/>
            <person name="Ng V."/>
            <person name="Clum A."/>
            <person name="Steindorff A."/>
            <person name="Ohm R."/>
            <person name="Martin F."/>
            <person name="Silar P."/>
            <person name="Natvig D."/>
            <person name="Lalanne C."/>
            <person name="Gautier V."/>
            <person name="Ament-Velasquez S.L."/>
            <person name="Kruys A."/>
            <person name="Hutchinson M.I."/>
            <person name="Powell A.J."/>
            <person name="Barry K."/>
            <person name="Miller A.N."/>
            <person name="Grigoriev I.V."/>
            <person name="Debuchy R."/>
            <person name="Gladieux P."/>
            <person name="Thoren M.H."/>
            <person name="Johannesson H."/>
        </authorList>
    </citation>
    <scope>NUCLEOTIDE SEQUENCE</scope>
    <source>
        <strain evidence="8">CBS 333.67</strain>
    </source>
</reference>
<dbReference type="PANTHER" id="PTHR15549:SF33">
    <property type="entry name" value="MEMBRANE PROTEIN WSC4, PUTATIVE (AFU_ORTHOLOGUE AFUA_5G09020)-RELATED"/>
    <property type="match status" value="1"/>
</dbReference>
<gene>
    <name evidence="8" type="ORF">B0T15DRAFT_121039</name>
</gene>